<dbReference type="SMART" id="SM00419">
    <property type="entry name" value="HTH_CRP"/>
    <property type="match status" value="1"/>
</dbReference>
<keyword evidence="2" id="KW-0238">DNA-binding</keyword>
<protein>
    <submittedName>
        <fullName evidence="6">Crp/Fnr family transcriptional regulator</fullName>
    </submittedName>
</protein>
<feature type="domain" description="HTH crp-type" evidence="5">
    <location>
        <begin position="153"/>
        <end position="218"/>
    </location>
</feature>
<dbReference type="RefSeq" id="WP_144358309.1">
    <property type="nucleotide sequence ID" value="NZ_VMNH01000006.1"/>
</dbReference>
<dbReference type="InterPro" id="IPR000595">
    <property type="entry name" value="cNMP-bd_dom"/>
</dbReference>
<dbReference type="PANTHER" id="PTHR24567">
    <property type="entry name" value="CRP FAMILY TRANSCRIPTIONAL REGULATORY PROTEIN"/>
    <property type="match status" value="1"/>
</dbReference>
<keyword evidence="3" id="KW-0804">Transcription</keyword>
<dbReference type="SUPFAM" id="SSF51206">
    <property type="entry name" value="cAMP-binding domain-like"/>
    <property type="match status" value="1"/>
</dbReference>
<dbReference type="PRINTS" id="PR00034">
    <property type="entry name" value="HTHCRP"/>
</dbReference>
<keyword evidence="1" id="KW-0805">Transcription regulation</keyword>
<feature type="domain" description="Cyclic nucleotide-binding" evidence="4">
    <location>
        <begin position="17"/>
        <end position="83"/>
    </location>
</feature>
<dbReference type="AlphaFoldDB" id="A0A557SFX1"/>
<dbReference type="InterPro" id="IPR050397">
    <property type="entry name" value="Env_Response_Regulators"/>
</dbReference>
<proteinExistence type="predicted"/>
<dbReference type="GO" id="GO:0005829">
    <property type="term" value="C:cytosol"/>
    <property type="evidence" value="ECO:0007669"/>
    <property type="project" value="TreeGrafter"/>
</dbReference>
<dbReference type="EMBL" id="VMNH01000006">
    <property type="protein sequence ID" value="TVO76293.1"/>
    <property type="molecule type" value="Genomic_DNA"/>
</dbReference>
<dbReference type="GO" id="GO:0003677">
    <property type="term" value="F:DNA binding"/>
    <property type="evidence" value="ECO:0007669"/>
    <property type="project" value="UniProtKB-KW"/>
</dbReference>
<dbReference type="OrthoDB" id="9776746at2"/>
<reference evidence="6 7" key="1">
    <citation type="submission" date="2019-07" db="EMBL/GenBank/DDBJ databases">
        <title>The pathways for chlorine oxyanion respiration interact through the shared metabolite chlorate.</title>
        <authorList>
            <person name="Barnum T.P."/>
            <person name="Cheng Y."/>
            <person name="Hill K.A."/>
            <person name="Lucas L.N."/>
            <person name="Carlson H.K."/>
            <person name="Coates J.D."/>
        </authorList>
    </citation>
    <scope>NUCLEOTIDE SEQUENCE [LARGE SCALE GENOMIC DNA]</scope>
    <source>
        <strain evidence="6 7">BK-1</strain>
    </source>
</reference>
<evidence type="ECO:0000256" key="2">
    <source>
        <dbReference type="ARBA" id="ARBA00023125"/>
    </source>
</evidence>
<evidence type="ECO:0000259" key="4">
    <source>
        <dbReference type="PROSITE" id="PS50042"/>
    </source>
</evidence>
<dbReference type="InterPro" id="IPR036388">
    <property type="entry name" value="WH-like_DNA-bd_sf"/>
</dbReference>
<organism evidence="6 7">
    <name type="scientific">Sedimenticola selenatireducens</name>
    <dbReference type="NCBI Taxonomy" id="191960"/>
    <lineage>
        <taxon>Bacteria</taxon>
        <taxon>Pseudomonadati</taxon>
        <taxon>Pseudomonadota</taxon>
        <taxon>Gammaproteobacteria</taxon>
        <taxon>Chromatiales</taxon>
        <taxon>Sedimenticolaceae</taxon>
        <taxon>Sedimenticola</taxon>
    </lineage>
</organism>
<dbReference type="GO" id="GO:0003700">
    <property type="term" value="F:DNA-binding transcription factor activity"/>
    <property type="evidence" value="ECO:0007669"/>
    <property type="project" value="TreeGrafter"/>
</dbReference>
<dbReference type="InterPro" id="IPR036390">
    <property type="entry name" value="WH_DNA-bd_sf"/>
</dbReference>
<comment type="caution">
    <text evidence="6">The sequence shown here is derived from an EMBL/GenBank/DDBJ whole genome shotgun (WGS) entry which is preliminary data.</text>
</comment>
<sequence>MSIPNEQIARLAGHIPFLNQQDDQLKQRFYSQASIIKLQKGQPICHEGNHCSHLSIVLEGTARIYKLGENGKEITLYRISQGESCILTASCILSEIPFPAFAICDTDVEAAIIPANTVQTWLSESAVWRDYIFSLVATRLSNIIHVVEDVVFRKMDRRIATYLCNRAASESTAIRVTHQEIASELGTSREVVSRILKDFEHEDLIKVTRGAIQLIDLDTLKSKQHEQ</sequence>
<dbReference type="PROSITE" id="PS50042">
    <property type="entry name" value="CNMP_BINDING_3"/>
    <property type="match status" value="1"/>
</dbReference>
<dbReference type="CDD" id="cd00038">
    <property type="entry name" value="CAP_ED"/>
    <property type="match status" value="1"/>
</dbReference>
<evidence type="ECO:0000313" key="6">
    <source>
        <dbReference type="EMBL" id="TVO76293.1"/>
    </source>
</evidence>
<evidence type="ECO:0000256" key="1">
    <source>
        <dbReference type="ARBA" id="ARBA00023015"/>
    </source>
</evidence>
<dbReference type="Proteomes" id="UP000316649">
    <property type="component" value="Unassembled WGS sequence"/>
</dbReference>
<dbReference type="InterPro" id="IPR018490">
    <property type="entry name" value="cNMP-bd_dom_sf"/>
</dbReference>
<dbReference type="CDD" id="cd00092">
    <property type="entry name" value="HTH_CRP"/>
    <property type="match status" value="1"/>
</dbReference>
<gene>
    <name evidence="6" type="ORF">FHP88_06945</name>
</gene>
<dbReference type="Gene3D" id="1.10.10.10">
    <property type="entry name" value="Winged helix-like DNA-binding domain superfamily/Winged helix DNA-binding domain"/>
    <property type="match status" value="1"/>
</dbReference>
<evidence type="ECO:0000259" key="5">
    <source>
        <dbReference type="PROSITE" id="PS51063"/>
    </source>
</evidence>
<accession>A0A557SFX1</accession>
<dbReference type="Pfam" id="PF00027">
    <property type="entry name" value="cNMP_binding"/>
    <property type="match status" value="1"/>
</dbReference>
<evidence type="ECO:0000313" key="7">
    <source>
        <dbReference type="Proteomes" id="UP000316649"/>
    </source>
</evidence>
<name>A0A557SFX1_9GAMM</name>
<dbReference type="Pfam" id="PF13545">
    <property type="entry name" value="HTH_Crp_2"/>
    <property type="match status" value="1"/>
</dbReference>
<dbReference type="InterPro" id="IPR014710">
    <property type="entry name" value="RmlC-like_jellyroll"/>
</dbReference>
<evidence type="ECO:0000256" key="3">
    <source>
        <dbReference type="ARBA" id="ARBA00023163"/>
    </source>
</evidence>
<dbReference type="PANTHER" id="PTHR24567:SF74">
    <property type="entry name" value="HTH-TYPE TRANSCRIPTIONAL REGULATOR ARCR"/>
    <property type="match status" value="1"/>
</dbReference>
<dbReference type="Gene3D" id="2.60.120.10">
    <property type="entry name" value="Jelly Rolls"/>
    <property type="match status" value="1"/>
</dbReference>
<dbReference type="PROSITE" id="PS51063">
    <property type="entry name" value="HTH_CRP_2"/>
    <property type="match status" value="1"/>
</dbReference>
<keyword evidence="7" id="KW-1185">Reference proteome</keyword>
<dbReference type="InterPro" id="IPR012318">
    <property type="entry name" value="HTH_CRP"/>
</dbReference>
<dbReference type="SUPFAM" id="SSF46785">
    <property type="entry name" value="Winged helix' DNA-binding domain"/>
    <property type="match status" value="1"/>
</dbReference>